<sequence>MSNVALTIDSPTRKEAISIFEGKHHPQHHSPNALVANVTTSNSPSVTPTWLFDSGASNHVTGDRSTLHNVSNYGGPDEIILGDSTATTTAVSNQPQSASISSHIHHPLFTASTSTQPKTPATFRITYSWRKTKPVKTTPPPTTSTHPTSPDTSPSSQP</sequence>
<gene>
    <name evidence="2" type="ORF">E3N88_05384</name>
</gene>
<feature type="compositionally biased region" description="Low complexity" evidence="1">
    <location>
        <begin position="143"/>
        <end position="158"/>
    </location>
</feature>
<evidence type="ECO:0000313" key="3">
    <source>
        <dbReference type="Proteomes" id="UP000326396"/>
    </source>
</evidence>
<name>A0A5N6PKU7_9ASTR</name>
<evidence type="ECO:0000313" key="2">
    <source>
        <dbReference type="EMBL" id="KAD6794488.1"/>
    </source>
</evidence>
<feature type="region of interest" description="Disordered" evidence="1">
    <location>
        <begin position="110"/>
        <end position="158"/>
    </location>
</feature>
<feature type="compositionally biased region" description="Polar residues" evidence="1">
    <location>
        <begin position="110"/>
        <end position="119"/>
    </location>
</feature>
<organism evidence="2 3">
    <name type="scientific">Mikania micrantha</name>
    <name type="common">bitter vine</name>
    <dbReference type="NCBI Taxonomy" id="192012"/>
    <lineage>
        <taxon>Eukaryota</taxon>
        <taxon>Viridiplantae</taxon>
        <taxon>Streptophyta</taxon>
        <taxon>Embryophyta</taxon>
        <taxon>Tracheophyta</taxon>
        <taxon>Spermatophyta</taxon>
        <taxon>Magnoliopsida</taxon>
        <taxon>eudicotyledons</taxon>
        <taxon>Gunneridae</taxon>
        <taxon>Pentapetalae</taxon>
        <taxon>asterids</taxon>
        <taxon>campanulids</taxon>
        <taxon>Asterales</taxon>
        <taxon>Asteraceae</taxon>
        <taxon>Asteroideae</taxon>
        <taxon>Heliantheae alliance</taxon>
        <taxon>Eupatorieae</taxon>
        <taxon>Mikania</taxon>
    </lineage>
</organism>
<dbReference type="Proteomes" id="UP000326396">
    <property type="component" value="Linkage Group LG11"/>
</dbReference>
<proteinExistence type="predicted"/>
<protein>
    <submittedName>
        <fullName evidence="2">Uncharacterized protein</fullName>
    </submittedName>
</protein>
<reference evidence="2 3" key="1">
    <citation type="submission" date="2019-05" db="EMBL/GenBank/DDBJ databases">
        <title>Mikania micrantha, genome provides insights into the molecular mechanism of rapid growth.</title>
        <authorList>
            <person name="Liu B."/>
        </authorList>
    </citation>
    <scope>NUCLEOTIDE SEQUENCE [LARGE SCALE GENOMIC DNA]</scope>
    <source>
        <strain evidence="2">NLD-2019</strain>
        <tissue evidence="2">Leaf</tissue>
    </source>
</reference>
<dbReference type="EMBL" id="SZYD01000003">
    <property type="protein sequence ID" value="KAD6794488.1"/>
    <property type="molecule type" value="Genomic_DNA"/>
</dbReference>
<dbReference type="OrthoDB" id="1306265at2759"/>
<comment type="caution">
    <text evidence="2">The sequence shown here is derived from an EMBL/GenBank/DDBJ whole genome shotgun (WGS) entry which is preliminary data.</text>
</comment>
<dbReference type="AlphaFoldDB" id="A0A5N6PKU7"/>
<keyword evidence="3" id="KW-1185">Reference proteome</keyword>
<accession>A0A5N6PKU7</accession>
<evidence type="ECO:0000256" key="1">
    <source>
        <dbReference type="SAM" id="MobiDB-lite"/>
    </source>
</evidence>